<feature type="transmembrane region" description="Helical" evidence="1">
    <location>
        <begin position="81"/>
        <end position="101"/>
    </location>
</feature>
<accession>A0A6M8EAM1</accession>
<gene>
    <name evidence="2" type="ORF">AACT_1183</name>
</gene>
<evidence type="ECO:0000313" key="3">
    <source>
        <dbReference type="Proteomes" id="UP000503483"/>
    </source>
</evidence>
<feature type="transmembrane region" description="Helical" evidence="1">
    <location>
        <begin position="37"/>
        <end position="56"/>
    </location>
</feature>
<dbReference type="EMBL" id="CP042652">
    <property type="protein sequence ID" value="QKE28363.1"/>
    <property type="molecule type" value="Genomic_DNA"/>
</dbReference>
<evidence type="ECO:0000313" key="2">
    <source>
        <dbReference type="EMBL" id="QKE28363.1"/>
    </source>
</evidence>
<reference evidence="2 3" key="1">
    <citation type="submission" date="2019-08" db="EMBL/GenBank/DDBJ databases">
        <title>Complete genome sequence of Arcobacter acticola.</title>
        <authorList>
            <person name="Miller W."/>
        </authorList>
    </citation>
    <scope>NUCLEOTIDE SEQUENCE [LARGE SCALE GENOMIC DNA]</scope>
    <source>
        <strain evidence="2 3">KCTC 52212</strain>
    </source>
</reference>
<feature type="transmembrane region" description="Helical" evidence="1">
    <location>
        <begin position="6"/>
        <end position="25"/>
    </location>
</feature>
<proteinExistence type="predicted"/>
<keyword evidence="1" id="KW-1133">Transmembrane helix</keyword>
<sequence length="116" mass="13398">MNGIGILIGIFLAIIFIVLPIVKILSAPYINFMEKLVWFLISILGFPIAFMMDYSYSQAIKNAANEKEISDLISIHHQTSFSQVTFIFWALAVFLIFKIFYARKKAIWKSENEDKK</sequence>
<dbReference type="RefSeq" id="WP_172125910.1">
    <property type="nucleotide sequence ID" value="NZ_CP042652.1"/>
</dbReference>
<evidence type="ECO:0000256" key="1">
    <source>
        <dbReference type="SAM" id="Phobius"/>
    </source>
</evidence>
<organism evidence="2 3">
    <name type="scientific">Arcobacter acticola</name>
    <dbReference type="NCBI Taxonomy" id="1849015"/>
    <lineage>
        <taxon>Bacteria</taxon>
        <taxon>Pseudomonadati</taxon>
        <taxon>Campylobacterota</taxon>
        <taxon>Epsilonproteobacteria</taxon>
        <taxon>Campylobacterales</taxon>
        <taxon>Arcobacteraceae</taxon>
        <taxon>Arcobacter</taxon>
    </lineage>
</organism>
<dbReference type="Proteomes" id="UP000503483">
    <property type="component" value="Chromosome"/>
</dbReference>
<protein>
    <submittedName>
        <fullName evidence="2">Putative membrane protein</fullName>
    </submittedName>
</protein>
<keyword evidence="1" id="KW-0472">Membrane</keyword>
<name>A0A6M8EAM1_9BACT</name>
<dbReference type="KEGG" id="paco:AACT_1183"/>
<dbReference type="AlphaFoldDB" id="A0A6M8EAM1"/>
<keyword evidence="1" id="KW-0812">Transmembrane</keyword>
<keyword evidence="3" id="KW-1185">Reference proteome</keyword>